<dbReference type="EMBL" id="LR778301">
    <property type="protein sequence ID" value="CAB1369250.1"/>
    <property type="molecule type" value="Genomic_DNA"/>
</dbReference>
<dbReference type="Proteomes" id="UP000515733">
    <property type="component" value="Chromosome"/>
</dbReference>
<reference evidence="3 4" key="1">
    <citation type="submission" date="2020-03" db="EMBL/GenBank/DDBJ databases">
        <authorList>
            <consortium name="Genoscope - CEA"/>
            <person name="William W."/>
        </authorList>
    </citation>
    <scope>NUCLEOTIDE SEQUENCE [LARGE SCALE GENOMIC DNA]</scope>
    <source>
        <strain evidence="4">DSM 16959</strain>
        <strain evidence="3">DSM16959</strain>
    </source>
</reference>
<dbReference type="EMBL" id="LR778301">
    <property type="protein sequence ID" value="CAB1369279.1"/>
    <property type="molecule type" value="Genomic_DNA"/>
</dbReference>
<evidence type="ECO:0000256" key="1">
    <source>
        <dbReference type="SAM" id="MobiDB-lite"/>
    </source>
</evidence>
<dbReference type="RefSeq" id="WP_183148228.1">
    <property type="nucleotide sequence ID" value="NZ_LR778301.1"/>
</dbReference>
<feature type="compositionally biased region" description="Low complexity" evidence="1">
    <location>
        <begin position="1"/>
        <end position="12"/>
    </location>
</feature>
<accession>A0A6S6XWM8</accession>
<keyword evidence="4" id="KW-1185">Reference proteome</keyword>
<dbReference type="KEGG" id="doe:DENOEST_2114"/>
<proteinExistence type="predicted"/>
<dbReference type="AlphaFoldDB" id="A0A6S6XWM8"/>
<organism evidence="3 4">
    <name type="scientific">Denitratisoma oestradiolicum</name>
    <dbReference type="NCBI Taxonomy" id="311182"/>
    <lineage>
        <taxon>Bacteria</taxon>
        <taxon>Pseudomonadati</taxon>
        <taxon>Pseudomonadota</taxon>
        <taxon>Betaproteobacteria</taxon>
        <taxon>Nitrosomonadales</taxon>
        <taxon>Sterolibacteriaceae</taxon>
        <taxon>Denitratisoma</taxon>
    </lineage>
</organism>
<evidence type="ECO:0000313" key="2">
    <source>
        <dbReference type="EMBL" id="CAB1369250.1"/>
    </source>
</evidence>
<feature type="region of interest" description="Disordered" evidence="1">
    <location>
        <begin position="1"/>
        <end position="45"/>
    </location>
</feature>
<evidence type="ECO:0000313" key="3">
    <source>
        <dbReference type="EMBL" id="CAB1369279.1"/>
    </source>
</evidence>
<gene>
    <name evidence="2" type="ORF">DENOEST_2085</name>
    <name evidence="3" type="ORF">DENOEST_2114</name>
</gene>
<name>A0A6S6XWM8_9PROT</name>
<dbReference type="KEGG" id="doe:DENOEST_2085"/>
<sequence length="109" mass="12020">MSSTASPTPEAPSGDDLPFRSGFTPELQGQRAECDGGRPIEGTKYAGRQEFTGTLTGAYRDFGPYPWRWYLLAQLTRKPPGFAYEAVWCDADSLTLIDENGRPLDVTLD</sequence>
<protein>
    <submittedName>
        <fullName evidence="3">Uncharacterized protein</fullName>
    </submittedName>
</protein>
<evidence type="ECO:0000313" key="4">
    <source>
        <dbReference type="Proteomes" id="UP000515733"/>
    </source>
</evidence>